<protein>
    <submittedName>
        <fullName evidence="2">Dihydrofolate reductase</fullName>
    </submittedName>
</protein>
<dbReference type="Pfam" id="PF01872">
    <property type="entry name" value="RibD_C"/>
    <property type="match status" value="1"/>
</dbReference>
<name>A0A5B8G006_9RHOB</name>
<dbReference type="RefSeq" id="WP_138573111.1">
    <property type="nucleotide sequence ID" value="NZ_CP040818.1"/>
</dbReference>
<sequence>MISGHVFIGVSVDGYIARPDGGIDWLAAVEREDEDYGYARFGAGMDGVVMGRSTFETVLGFGAWPYERPVVVLSHSLVDLPVPEGLEGRLSFSDATPAALFDTLSARGWRRVWVDGGRVVQSFLRAGLISEMTLSRIPVLIGAGIPLFGPLSGDLRLEHQETRAFPSGLVQSRYRCSV</sequence>
<dbReference type="InterPro" id="IPR002734">
    <property type="entry name" value="RibDG_C"/>
</dbReference>
<dbReference type="InterPro" id="IPR050765">
    <property type="entry name" value="Riboflavin_Biosynth_HTPR"/>
</dbReference>
<dbReference type="InterPro" id="IPR024072">
    <property type="entry name" value="DHFR-like_dom_sf"/>
</dbReference>
<proteinExistence type="predicted"/>
<evidence type="ECO:0000313" key="2">
    <source>
        <dbReference type="EMBL" id="QDL92359.1"/>
    </source>
</evidence>
<dbReference type="PANTHER" id="PTHR38011">
    <property type="entry name" value="DIHYDROFOLATE REDUCTASE FAMILY PROTEIN (AFU_ORTHOLOGUE AFUA_8G06820)"/>
    <property type="match status" value="1"/>
</dbReference>
<evidence type="ECO:0000259" key="1">
    <source>
        <dbReference type="Pfam" id="PF01872"/>
    </source>
</evidence>
<reference evidence="2 3" key="1">
    <citation type="submission" date="2019-06" db="EMBL/GenBank/DDBJ databases">
        <title>Genome sequence of Rhodobacteraceae bacterium D4M1.</title>
        <authorList>
            <person name="Cao J."/>
        </authorList>
    </citation>
    <scope>NUCLEOTIDE SEQUENCE [LARGE SCALE GENOMIC DNA]</scope>
    <source>
        <strain evidence="2 3">D4M1</strain>
    </source>
</reference>
<dbReference type="AlphaFoldDB" id="A0A5B8G006"/>
<keyword evidence="3" id="KW-1185">Reference proteome</keyword>
<feature type="domain" description="Bacterial bifunctional deaminase-reductase C-terminal" evidence="1">
    <location>
        <begin position="7"/>
        <end position="170"/>
    </location>
</feature>
<dbReference type="SUPFAM" id="SSF53597">
    <property type="entry name" value="Dihydrofolate reductase-like"/>
    <property type="match status" value="1"/>
</dbReference>
<organism evidence="2 3">
    <name type="scientific">Paroceanicella profunda</name>
    <dbReference type="NCBI Taxonomy" id="2579971"/>
    <lineage>
        <taxon>Bacteria</taxon>
        <taxon>Pseudomonadati</taxon>
        <taxon>Pseudomonadota</taxon>
        <taxon>Alphaproteobacteria</taxon>
        <taxon>Rhodobacterales</taxon>
        <taxon>Paracoccaceae</taxon>
        <taxon>Paroceanicella</taxon>
    </lineage>
</organism>
<evidence type="ECO:0000313" key="3">
    <source>
        <dbReference type="Proteomes" id="UP000305888"/>
    </source>
</evidence>
<dbReference type="Proteomes" id="UP000305888">
    <property type="component" value="Chromosome"/>
</dbReference>
<gene>
    <name evidence="2" type="ORF">FDP22_11580</name>
</gene>
<dbReference type="KEGG" id="ppru:FDP22_11580"/>
<accession>A0A5B8G006</accession>
<dbReference type="GO" id="GO:0008703">
    <property type="term" value="F:5-amino-6-(5-phosphoribosylamino)uracil reductase activity"/>
    <property type="evidence" value="ECO:0007669"/>
    <property type="project" value="InterPro"/>
</dbReference>
<dbReference type="PANTHER" id="PTHR38011:SF11">
    <property type="entry name" value="2,5-DIAMINO-6-RIBOSYLAMINO-4(3H)-PYRIMIDINONE 5'-PHOSPHATE REDUCTASE"/>
    <property type="match status" value="1"/>
</dbReference>
<dbReference type="Gene3D" id="3.40.430.10">
    <property type="entry name" value="Dihydrofolate Reductase, subunit A"/>
    <property type="match status" value="1"/>
</dbReference>
<dbReference type="GO" id="GO:0009231">
    <property type="term" value="P:riboflavin biosynthetic process"/>
    <property type="evidence" value="ECO:0007669"/>
    <property type="project" value="InterPro"/>
</dbReference>
<dbReference type="OrthoDB" id="9782335at2"/>
<dbReference type="EMBL" id="CP040818">
    <property type="protein sequence ID" value="QDL92359.1"/>
    <property type="molecule type" value="Genomic_DNA"/>
</dbReference>